<feature type="transmembrane region" description="Helical" evidence="6">
    <location>
        <begin position="124"/>
        <end position="143"/>
    </location>
</feature>
<protein>
    <submittedName>
        <fullName evidence="7">APA family basic amino acid/polyamine antiporter</fullName>
    </submittedName>
</protein>
<evidence type="ECO:0000256" key="5">
    <source>
        <dbReference type="SAM" id="MobiDB-lite"/>
    </source>
</evidence>
<comment type="subcellular location">
    <subcellularLocation>
        <location evidence="1">Membrane</location>
        <topology evidence="1">Multi-pass membrane protein</topology>
    </subcellularLocation>
</comment>
<dbReference type="RefSeq" id="WP_184217118.1">
    <property type="nucleotide sequence ID" value="NZ_JACHIP010000003.1"/>
</dbReference>
<dbReference type="AlphaFoldDB" id="A0A7W7ZDN6"/>
<proteinExistence type="predicted"/>
<feature type="transmembrane region" description="Helical" evidence="6">
    <location>
        <begin position="424"/>
        <end position="444"/>
    </location>
</feature>
<reference evidence="7 8" key="1">
    <citation type="submission" date="2020-08" db="EMBL/GenBank/DDBJ databases">
        <title>Genomic Encyclopedia of Type Strains, Phase IV (KMG-V): Genome sequencing to study the core and pangenomes of soil and plant-associated prokaryotes.</title>
        <authorList>
            <person name="Whitman W."/>
        </authorList>
    </citation>
    <scope>NUCLEOTIDE SEQUENCE [LARGE SCALE GENOMIC DNA]</scope>
    <source>
        <strain evidence="7 8">M8UP14</strain>
    </source>
</reference>
<dbReference type="InterPro" id="IPR002293">
    <property type="entry name" value="AA/rel_permease1"/>
</dbReference>
<dbReference type="Proteomes" id="UP000540989">
    <property type="component" value="Unassembled WGS sequence"/>
</dbReference>
<feature type="transmembrane region" description="Helical" evidence="6">
    <location>
        <begin position="62"/>
        <end position="82"/>
    </location>
</feature>
<feature type="transmembrane region" description="Helical" evidence="6">
    <location>
        <begin position="246"/>
        <end position="264"/>
    </location>
</feature>
<evidence type="ECO:0000256" key="4">
    <source>
        <dbReference type="ARBA" id="ARBA00023136"/>
    </source>
</evidence>
<feature type="transmembrane region" description="Helical" evidence="6">
    <location>
        <begin position="351"/>
        <end position="376"/>
    </location>
</feature>
<evidence type="ECO:0000256" key="1">
    <source>
        <dbReference type="ARBA" id="ARBA00004141"/>
    </source>
</evidence>
<dbReference type="GO" id="GO:0015179">
    <property type="term" value="F:L-amino acid transmembrane transporter activity"/>
    <property type="evidence" value="ECO:0007669"/>
    <property type="project" value="TreeGrafter"/>
</dbReference>
<dbReference type="PIRSF" id="PIRSF006060">
    <property type="entry name" value="AA_transporter"/>
    <property type="match status" value="1"/>
</dbReference>
<dbReference type="EMBL" id="JACHIP010000003">
    <property type="protein sequence ID" value="MBB5057938.1"/>
    <property type="molecule type" value="Genomic_DNA"/>
</dbReference>
<keyword evidence="8" id="KW-1185">Reference proteome</keyword>
<evidence type="ECO:0000256" key="2">
    <source>
        <dbReference type="ARBA" id="ARBA00022692"/>
    </source>
</evidence>
<feature type="transmembrane region" description="Helical" evidence="6">
    <location>
        <begin position="163"/>
        <end position="183"/>
    </location>
</feature>
<evidence type="ECO:0000313" key="8">
    <source>
        <dbReference type="Proteomes" id="UP000540989"/>
    </source>
</evidence>
<comment type="caution">
    <text evidence="7">The sequence shown here is derived from an EMBL/GenBank/DDBJ whole genome shotgun (WGS) entry which is preliminary data.</text>
</comment>
<feature type="transmembrane region" description="Helical" evidence="6">
    <location>
        <begin position="397"/>
        <end position="418"/>
    </location>
</feature>
<dbReference type="PANTHER" id="PTHR11785">
    <property type="entry name" value="AMINO ACID TRANSPORTER"/>
    <property type="match status" value="1"/>
</dbReference>
<keyword evidence="4 6" id="KW-0472">Membrane</keyword>
<feature type="transmembrane region" description="Helical" evidence="6">
    <location>
        <begin position="484"/>
        <end position="502"/>
    </location>
</feature>
<feature type="transmembrane region" description="Helical" evidence="6">
    <location>
        <begin position="285"/>
        <end position="307"/>
    </location>
</feature>
<keyword evidence="2 6" id="KW-0812">Transmembrane</keyword>
<name>A0A7W7ZDN6_9BACT</name>
<evidence type="ECO:0000313" key="7">
    <source>
        <dbReference type="EMBL" id="MBB5057938.1"/>
    </source>
</evidence>
<evidence type="ECO:0000256" key="3">
    <source>
        <dbReference type="ARBA" id="ARBA00022989"/>
    </source>
</evidence>
<feature type="compositionally biased region" description="Low complexity" evidence="5">
    <location>
        <begin position="14"/>
        <end position="24"/>
    </location>
</feature>
<keyword evidence="3 6" id="KW-1133">Transmembrane helix</keyword>
<feature type="transmembrane region" description="Helical" evidence="6">
    <location>
        <begin position="102"/>
        <end position="119"/>
    </location>
</feature>
<dbReference type="InterPro" id="IPR050598">
    <property type="entry name" value="AminoAcid_Transporter"/>
</dbReference>
<dbReference type="PANTHER" id="PTHR11785:SF512">
    <property type="entry name" value="SOBREMESA, ISOFORM B"/>
    <property type="match status" value="1"/>
</dbReference>
<gene>
    <name evidence="7" type="ORF">HDF16_002644</name>
</gene>
<evidence type="ECO:0000256" key="6">
    <source>
        <dbReference type="SAM" id="Phobius"/>
    </source>
</evidence>
<feature type="region of interest" description="Disordered" evidence="5">
    <location>
        <begin position="1"/>
        <end position="24"/>
    </location>
</feature>
<organism evidence="7 8">
    <name type="scientific">Granulicella aggregans</name>
    <dbReference type="NCBI Taxonomy" id="474949"/>
    <lineage>
        <taxon>Bacteria</taxon>
        <taxon>Pseudomonadati</taxon>
        <taxon>Acidobacteriota</taxon>
        <taxon>Terriglobia</taxon>
        <taxon>Terriglobales</taxon>
        <taxon>Acidobacteriaceae</taxon>
        <taxon>Granulicella</taxon>
    </lineage>
</organism>
<feature type="transmembrane region" description="Helical" evidence="6">
    <location>
        <begin position="195"/>
        <end position="216"/>
    </location>
</feature>
<dbReference type="Pfam" id="PF13520">
    <property type="entry name" value="AA_permease_2"/>
    <property type="match status" value="1"/>
</dbReference>
<sequence length="514" mass="54725">MKLSLADPNTADHPSSQQTSSPPQFVKGMGLFSATAIVMGSMIGSGIFIVSADMSRTLGSPALLIGAWLLTAAMTIVGALSYGELAAMMPRAGGQYVYLREALGPLWGFLYGWTLFMVIQTGTVAAVGVAFGKFLGVFIPGVSKSNWIWHYGTGNVGMNTANLVAIVVITLLTLLNTFGVKFGALIQNVFTSAKVLALAGLVAVGFVARNATAIAANFGSGWHQFWAGAGLQTAHPVRIGEHGPTAMVGFLTVLAVVQVGSLFSSDSWHNVTFTAGEIRNPKRNLPLSLVIGTGVVLLLYMLCNFVYLGVLPLAGDSQATTLAGRGIQFATEDRVATAVMQSSFGPLGAKLMAAVILVSTFGCVNGLLLAGARVYYAMSQDGLFFKAIGKLSPKSNAPVNSLWLQWAWTSLLCLSGSYGDLLDYVIFAVLIFYILTIGGLFVLRRTRPDASRPYRAIGYPILPALYIVAASWICLVLLIYKPQYTWPGLIIVVLGMPVHFLWKKFGAASEVLNQ</sequence>
<feature type="transmembrane region" description="Helical" evidence="6">
    <location>
        <begin position="29"/>
        <end position="50"/>
    </location>
</feature>
<dbReference type="GO" id="GO:0016020">
    <property type="term" value="C:membrane"/>
    <property type="evidence" value="ECO:0007669"/>
    <property type="project" value="UniProtKB-SubCell"/>
</dbReference>
<accession>A0A7W7ZDN6</accession>
<dbReference type="Gene3D" id="1.20.1740.10">
    <property type="entry name" value="Amino acid/polyamine transporter I"/>
    <property type="match status" value="1"/>
</dbReference>
<feature type="transmembrane region" description="Helical" evidence="6">
    <location>
        <begin position="456"/>
        <end position="478"/>
    </location>
</feature>